<dbReference type="SUPFAM" id="SSF88946">
    <property type="entry name" value="Sigma2 domain of RNA polymerase sigma factors"/>
    <property type="match status" value="1"/>
</dbReference>
<gene>
    <name evidence="1" type="ORF">SAMN05216252_14917</name>
</gene>
<evidence type="ECO:0000313" key="1">
    <source>
        <dbReference type="EMBL" id="SNT58445.1"/>
    </source>
</evidence>
<name>A0A239NUD0_9ACTN</name>
<dbReference type="GO" id="GO:0006352">
    <property type="term" value="P:DNA-templated transcription initiation"/>
    <property type="evidence" value="ECO:0007669"/>
    <property type="project" value="InterPro"/>
</dbReference>
<reference evidence="1 2" key="1">
    <citation type="submission" date="2017-06" db="EMBL/GenBank/DDBJ databases">
        <authorList>
            <person name="Kim H.J."/>
            <person name="Triplett B.A."/>
        </authorList>
    </citation>
    <scope>NUCLEOTIDE SEQUENCE [LARGE SCALE GENOMIC DNA]</scope>
    <source>
        <strain evidence="1 2">CGMCC 4.1858</strain>
    </source>
</reference>
<keyword evidence="2" id="KW-1185">Reference proteome</keyword>
<dbReference type="GO" id="GO:0003700">
    <property type="term" value="F:DNA-binding transcription factor activity"/>
    <property type="evidence" value="ECO:0007669"/>
    <property type="project" value="InterPro"/>
</dbReference>
<sequence length="194" mass="22145">MSSPPARQAADEDRAQLLLAVYDDIRVAVIARLWKDFGLPREAAEDLAQEAVIRVLRDQRLDPGMNPLPYVCQKARWLALDLLRQAHLEVNVTHEELETRCDADVSQGGTALEDTDPWEVVDPAIDSLTASQQRQVLQLQRQGLQDEEILLRLDISKEQLHVQRHRGVTKVRSAEMVQRHLRDKHLRGNDRTGQ</sequence>
<accession>A0A239NUD0</accession>
<proteinExistence type="predicted"/>
<dbReference type="InterPro" id="IPR013325">
    <property type="entry name" value="RNA_pol_sigma_r2"/>
</dbReference>
<dbReference type="EMBL" id="FZOF01000049">
    <property type="protein sequence ID" value="SNT58445.1"/>
    <property type="molecule type" value="Genomic_DNA"/>
</dbReference>
<organism evidence="1 2">
    <name type="scientific">Actinacidiphila glaucinigra</name>
    <dbReference type="NCBI Taxonomy" id="235986"/>
    <lineage>
        <taxon>Bacteria</taxon>
        <taxon>Bacillati</taxon>
        <taxon>Actinomycetota</taxon>
        <taxon>Actinomycetes</taxon>
        <taxon>Kitasatosporales</taxon>
        <taxon>Streptomycetaceae</taxon>
        <taxon>Actinacidiphila</taxon>
    </lineage>
</organism>
<dbReference type="Proteomes" id="UP000198280">
    <property type="component" value="Unassembled WGS sequence"/>
</dbReference>
<evidence type="ECO:0000313" key="2">
    <source>
        <dbReference type="Proteomes" id="UP000198280"/>
    </source>
</evidence>
<protein>
    <submittedName>
        <fullName evidence="1">RNA polymerase sigma factor, sigma-70 family</fullName>
    </submittedName>
</protein>
<dbReference type="AlphaFoldDB" id="A0A239NUD0"/>
<dbReference type="Gene3D" id="1.10.1740.10">
    <property type="match status" value="1"/>
</dbReference>